<accession>A0A4U1FST8</accession>
<feature type="region of interest" description="Disordered" evidence="14">
    <location>
        <begin position="818"/>
        <end position="846"/>
    </location>
</feature>
<evidence type="ECO:0000256" key="9">
    <source>
        <dbReference type="ARBA" id="ARBA00022884"/>
    </source>
</evidence>
<dbReference type="Gene3D" id="2.60.120.40">
    <property type="match status" value="3"/>
</dbReference>
<comment type="subcellular location">
    <subcellularLocation>
        <location evidence="2">Cytoplasmic granule</location>
    </subcellularLocation>
    <subcellularLocation>
        <location evidence="1">Nucleus</location>
    </subcellularLocation>
    <subcellularLocation>
        <location evidence="3">Secreted</location>
        <location evidence="3">Extracellular exosome</location>
    </subcellularLocation>
</comment>
<dbReference type="SUPFAM" id="SSF54928">
    <property type="entry name" value="RNA-binding domain, RBD"/>
    <property type="match status" value="1"/>
</dbReference>
<evidence type="ECO:0000256" key="6">
    <source>
        <dbReference type="ARBA" id="ARBA00022729"/>
    </source>
</evidence>
<dbReference type="Pfam" id="PF01391">
    <property type="entry name" value="Collagen"/>
    <property type="match status" value="3"/>
</dbReference>
<dbReference type="FunFam" id="3.30.70.330:FF:000108">
    <property type="entry name" value="Heterogeneous nuclear ribonucleoproteins A2/B1"/>
    <property type="match status" value="1"/>
</dbReference>
<evidence type="ECO:0000256" key="4">
    <source>
        <dbReference type="ARBA" id="ARBA00020862"/>
    </source>
</evidence>
<feature type="compositionally biased region" description="Low complexity" evidence="14">
    <location>
        <begin position="974"/>
        <end position="992"/>
    </location>
</feature>
<evidence type="ECO:0000256" key="8">
    <source>
        <dbReference type="ARBA" id="ARBA00022816"/>
    </source>
</evidence>
<dbReference type="EMBL" id="RWIC01000014">
    <property type="protein sequence ID" value="TKC53094.1"/>
    <property type="molecule type" value="Genomic_DNA"/>
</dbReference>
<evidence type="ECO:0000256" key="7">
    <source>
        <dbReference type="ARBA" id="ARBA00022737"/>
    </source>
</evidence>
<feature type="compositionally biased region" description="Basic and acidic residues" evidence="14">
    <location>
        <begin position="964"/>
        <end position="973"/>
    </location>
</feature>
<dbReference type="Pfam" id="PF00386">
    <property type="entry name" value="C1q"/>
    <property type="match status" value="3"/>
</dbReference>
<keyword evidence="11" id="KW-0539">Nucleus</keyword>
<dbReference type="GO" id="GO:0005634">
    <property type="term" value="C:nucleus"/>
    <property type="evidence" value="ECO:0007669"/>
    <property type="project" value="UniProtKB-SubCell"/>
</dbReference>
<dbReference type="GO" id="GO:0003723">
    <property type="term" value="F:RNA binding"/>
    <property type="evidence" value="ECO:0007669"/>
    <property type="project" value="UniProtKB-UniRule"/>
</dbReference>
<keyword evidence="8" id="KW-0813">Transport</keyword>
<dbReference type="InterPro" id="IPR008983">
    <property type="entry name" value="Tumour_necrosis_fac-like_dom"/>
</dbReference>
<organism evidence="18 19">
    <name type="scientific">Monodon monoceros</name>
    <name type="common">Narwhal</name>
    <name type="synonym">Ceratodon monodon</name>
    <dbReference type="NCBI Taxonomy" id="40151"/>
    <lineage>
        <taxon>Eukaryota</taxon>
        <taxon>Metazoa</taxon>
        <taxon>Chordata</taxon>
        <taxon>Craniata</taxon>
        <taxon>Vertebrata</taxon>
        <taxon>Euteleostomi</taxon>
        <taxon>Mammalia</taxon>
        <taxon>Eutheria</taxon>
        <taxon>Laurasiatheria</taxon>
        <taxon>Artiodactyla</taxon>
        <taxon>Whippomorpha</taxon>
        <taxon>Cetacea</taxon>
        <taxon>Odontoceti</taxon>
        <taxon>Monodontidae</taxon>
        <taxon>Monodon</taxon>
    </lineage>
</organism>
<evidence type="ECO:0000256" key="5">
    <source>
        <dbReference type="ARBA" id="ARBA00022525"/>
    </source>
</evidence>
<feature type="compositionally biased region" description="Pro residues" evidence="14">
    <location>
        <begin position="87"/>
        <end position="96"/>
    </location>
</feature>
<dbReference type="InterPro" id="IPR008160">
    <property type="entry name" value="Collagen"/>
</dbReference>
<dbReference type="InterPro" id="IPR035979">
    <property type="entry name" value="RBD_domain_sf"/>
</dbReference>
<evidence type="ECO:0000256" key="2">
    <source>
        <dbReference type="ARBA" id="ARBA00004463"/>
    </source>
</evidence>
<evidence type="ECO:0000259" key="17">
    <source>
        <dbReference type="PROSITE" id="PS50871"/>
    </source>
</evidence>
<feature type="domain" description="C1q" evidence="17">
    <location>
        <begin position="110"/>
        <end position="249"/>
    </location>
</feature>
<dbReference type="PANTHER" id="PTHR15427:SF18">
    <property type="entry name" value="COMPLEMENT C1Q SUBCOMPONENT SUBUNIT B"/>
    <property type="match status" value="1"/>
</dbReference>
<feature type="compositionally biased region" description="Low complexity" evidence="14">
    <location>
        <begin position="35"/>
        <end position="45"/>
    </location>
</feature>
<feature type="domain" description="C1q" evidence="17">
    <location>
        <begin position="1011"/>
        <end position="1145"/>
    </location>
</feature>
<dbReference type="GO" id="GO:0060255">
    <property type="term" value="P:regulation of macromolecule metabolic process"/>
    <property type="evidence" value="ECO:0007669"/>
    <property type="project" value="UniProtKB-ARBA"/>
</dbReference>
<keyword evidence="12" id="KW-0687">Ribonucleoprotein</keyword>
<sequence length="1145" mass="123570">MEAPWGWLVIGVLAISLASSVTQDVCRAQDGRDGAAGIPGRPGRPGLKGERGEQGAAGIQTGVRGLKGDQGEPGPPGKPGRMGYPGPSGPLGPPGLPGLKGIKGNPGNIQDQLQPAFSAVRRNPPMGGNVVIFDTVITNQESPYQSHSGRFICSVPGYYYFTFQVVSKWDICLSIVSFGRDQVQRSLGFCDTNSKGLFQVVSGGTVFQLQQGDQVWIEKDPNKGRIYRAPSQMDMGSSSWPPLVPNLLLLLLALLPGGQAGTDCYGIAGMPGLPGAPGKDGHDGLPGPKGEPGIPAIPGTRGPKGQKGDPGTPGYPGKNGPMGTPGIPGDPGNMGPPGDPGDEGRYKQNHQSVFTVTRQTVQFPAPNSLVKFNSVITNPQGDYDTNAGKFTCKVPGLYYFVYHTSHTANLCVQLYHNSVKVTTFCDHMSNAKQVSSGSVLLRMQAGEEVWLAVNDYNGMVGTEGSDISEKWLKLERNKREKEQFRKLFIGGLSSETTEERLWNHYQKWGYLTDCVLIRDPVSQKSRRFGFVTFSSMAEVDAVMAARPHSIDGKTVTPKRLWKPGALVTVKKLFVGGIAKDTEERHLRDYFEKYGKINAIEIITDRQSGKKRGFGFVAFDDHDPVDKVVLQKNHTVNGHHAEKCKKAHVLVVEEKETLVLYIFMVVVESLEQETLEEGTLQEDLIDMEEDIHLGMAIMGLEEDPEVAIWGVALDMEEGEEDMVVDMATRMGAPELVMTTIEGGIMEVKITDYKQKPSRYELLKSGKLSGSRNMGGSYSGGSYGPRGNGGRTPMFLKKFMRSGALAGKPPVVDILPEQPDSPTAAELAKPNWPPTRPIYSKPSRLQKRDLKLPEDSRTGMELPLWTENRRLPAACPTAAQPSGIRGRQVPRKQLSRAMMKTPRGSVPVLLPLMLLSLLHVSRAQSGCIGHPAIPGIPGIPGAPGSDGKPGTPGIKGEKGLPGLAGDHGELGEKGDPGFPGIPGKVGPKGPVGPKGAPGPPGAHGPKGESGDYKATQKIAFSATRTINSPLRRDQVIRFDHVITNTNNNYEYRNGKFTCRVPGLYYFTYHASSRGNLCVNLMRGREETQKVLTFCDYVYNTFQVTTGSVVLKLGLGETVFLQATDKNALVGIDGANSIFTGFLLFPDA</sequence>
<evidence type="ECO:0000256" key="1">
    <source>
        <dbReference type="ARBA" id="ARBA00004123"/>
    </source>
</evidence>
<evidence type="ECO:0000256" key="12">
    <source>
        <dbReference type="ARBA" id="ARBA00023274"/>
    </source>
</evidence>
<keyword evidence="10" id="KW-0176">Collagen</keyword>
<proteinExistence type="predicted"/>
<dbReference type="InterPro" id="IPR000504">
    <property type="entry name" value="RRM_dom"/>
</dbReference>
<feature type="region of interest" description="Disordered" evidence="14">
    <location>
        <begin position="937"/>
        <end position="1009"/>
    </location>
</feature>
<feature type="region of interest" description="Disordered" evidence="14">
    <location>
        <begin position="276"/>
        <end position="347"/>
    </location>
</feature>
<dbReference type="InterPro" id="IPR001073">
    <property type="entry name" value="C1q_dom"/>
</dbReference>
<feature type="signal peptide" evidence="15">
    <location>
        <begin position="1"/>
        <end position="22"/>
    </location>
</feature>
<evidence type="ECO:0000256" key="14">
    <source>
        <dbReference type="SAM" id="MobiDB-lite"/>
    </source>
</evidence>
<dbReference type="GO" id="GO:0051028">
    <property type="term" value="P:mRNA transport"/>
    <property type="evidence" value="ECO:0007669"/>
    <property type="project" value="UniProtKB-KW"/>
</dbReference>
<dbReference type="Pfam" id="PF00076">
    <property type="entry name" value="RRM_1"/>
    <property type="match status" value="2"/>
</dbReference>
<dbReference type="PROSITE" id="PS50102">
    <property type="entry name" value="RRM"/>
    <property type="match status" value="2"/>
</dbReference>
<protein>
    <recommendedName>
        <fullName evidence="4">Heterogeneous nuclear ribonucleoproteins A2/B1</fullName>
    </recommendedName>
</protein>
<feature type="non-terminal residue" evidence="18">
    <location>
        <position position="1145"/>
    </location>
</feature>
<dbReference type="InterPro" id="IPR050392">
    <property type="entry name" value="Collagen/C1q_domain"/>
</dbReference>
<feature type="region of interest" description="Disordered" evidence="14">
    <location>
        <begin position="30"/>
        <end position="99"/>
    </location>
</feature>
<evidence type="ECO:0000256" key="11">
    <source>
        <dbReference type="ARBA" id="ARBA00023242"/>
    </source>
</evidence>
<reference evidence="19" key="1">
    <citation type="journal article" date="2019" name="IScience">
        <title>Narwhal Genome Reveals Long-Term Low Genetic Diversity despite Current Large Abundance Size.</title>
        <authorList>
            <person name="Westbury M.V."/>
            <person name="Petersen B."/>
            <person name="Garde E."/>
            <person name="Heide-Jorgensen M.P."/>
            <person name="Lorenzen E.D."/>
        </authorList>
    </citation>
    <scope>NUCLEOTIDE SEQUENCE [LARGE SCALE GENOMIC DNA]</scope>
</reference>
<dbReference type="PRINTS" id="PR00007">
    <property type="entry name" value="COMPLEMNTC1Q"/>
</dbReference>
<dbReference type="PROSITE" id="PS50871">
    <property type="entry name" value="C1Q"/>
    <property type="match status" value="3"/>
</dbReference>
<dbReference type="GO" id="GO:1990904">
    <property type="term" value="C:ribonucleoprotein complex"/>
    <property type="evidence" value="ECO:0007669"/>
    <property type="project" value="UniProtKB-KW"/>
</dbReference>
<feature type="domain" description="RRM" evidence="16">
    <location>
        <begin position="570"/>
        <end position="656"/>
    </location>
</feature>
<evidence type="ECO:0000313" key="18">
    <source>
        <dbReference type="EMBL" id="TKC53094.1"/>
    </source>
</evidence>
<evidence type="ECO:0000313" key="19">
    <source>
        <dbReference type="Proteomes" id="UP000308365"/>
    </source>
</evidence>
<evidence type="ECO:0000256" key="10">
    <source>
        <dbReference type="ARBA" id="ARBA00023119"/>
    </source>
</evidence>
<dbReference type="AlphaFoldDB" id="A0A4U1FST8"/>
<evidence type="ECO:0000256" key="15">
    <source>
        <dbReference type="SAM" id="SignalP"/>
    </source>
</evidence>
<evidence type="ECO:0000256" key="3">
    <source>
        <dbReference type="ARBA" id="ARBA00004550"/>
    </source>
</evidence>
<gene>
    <name evidence="18" type="ORF">EI555_014689</name>
</gene>
<dbReference type="SMART" id="SM00110">
    <property type="entry name" value="C1Q"/>
    <property type="match status" value="3"/>
</dbReference>
<keyword evidence="7" id="KW-0677">Repeat</keyword>
<dbReference type="GO" id="GO:0005581">
    <property type="term" value="C:collagen trimer"/>
    <property type="evidence" value="ECO:0007669"/>
    <property type="project" value="UniProtKB-KW"/>
</dbReference>
<dbReference type="SMART" id="SM00360">
    <property type="entry name" value="RRM"/>
    <property type="match status" value="2"/>
</dbReference>
<name>A0A4U1FST8_MONMO</name>
<dbReference type="Gene3D" id="3.30.70.330">
    <property type="match status" value="2"/>
</dbReference>
<dbReference type="FunFam" id="2.60.120.40:FF:000001">
    <property type="entry name" value="Complement C1q B chain"/>
    <property type="match status" value="1"/>
</dbReference>
<evidence type="ECO:0000259" key="16">
    <source>
        <dbReference type="PROSITE" id="PS50102"/>
    </source>
</evidence>
<feature type="domain" description="RRM" evidence="16">
    <location>
        <begin position="485"/>
        <end position="560"/>
    </location>
</feature>
<dbReference type="Proteomes" id="UP000308365">
    <property type="component" value="Unassembled WGS sequence"/>
</dbReference>
<dbReference type="SUPFAM" id="SSF49842">
    <property type="entry name" value="TNF-like"/>
    <property type="match status" value="3"/>
</dbReference>
<evidence type="ECO:0000256" key="13">
    <source>
        <dbReference type="PROSITE-ProRule" id="PRU00176"/>
    </source>
</evidence>
<keyword evidence="8" id="KW-0509">mRNA transport</keyword>
<dbReference type="FunFam" id="3.30.70.330:FF:000040">
    <property type="entry name" value="Heterogeneous nuclear ribonucleoprotein A2/B1"/>
    <property type="match status" value="1"/>
</dbReference>
<keyword evidence="5" id="KW-0964">Secreted</keyword>
<comment type="caution">
    <text evidence="18">The sequence shown here is derived from an EMBL/GenBank/DDBJ whole genome shotgun (WGS) entry which is preliminary data.</text>
</comment>
<dbReference type="InterPro" id="IPR012677">
    <property type="entry name" value="Nucleotide-bd_a/b_plait_sf"/>
</dbReference>
<feature type="chain" id="PRO_5020938490" description="Heterogeneous nuclear ribonucleoproteins A2/B1" evidence="15">
    <location>
        <begin position="23"/>
        <end position="1145"/>
    </location>
</feature>
<feature type="domain" description="C1q" evidence="17">
    <location>
        <begin position="347"/>
        <end position="480"/>
    </location>
</feature>
<keyword evidence="9 13" id="KW-0694">RNA-binding</keyword>
<dbReference type="PANTHER" id="PTHR15427">
    <property type="entry name" value="EMILIN ELASTIN MICROFIBRIL INTERFACE-LOCATED PROTEIN ELASTIN MICROFIBRIL INTERFACER"/>
    <property type="match status" value="1"/>
</dbReference>
<keyword evidence="6 15" id="KW-0732">Signal</keyword>
<dbReference type="GO" id="GO:0005576">
    <property type="term" value="C:extracellular region"/>
    <property type="evidence" value="ECO:0007669"/>
    <property type="project" value="UniProtKB-SubCell"/>
</dbReference>